<dbReference type="AlphaFoldDB" id="A0A9Q3DHQ7"/>
<reference evidence="2" key="1">
    <citation type="submission" date="2021-03" db="EMBL/GenBank/DDBJ databases">
        <title>Draft genome sequence of rust myrtle Austropuccinia psidii MF-1, a brazilian biotype.</title>
        <authorList>
            <person name="Quecine M.C."/>
            <person name="Pachon D.M.R."/>
            <person name="Bonatelli M.L."/>
            <person name="Correr F.H."/>
            <person name="Franceschini L.M."/>
            <person name="Leite T.F."/>
            <person name="Margarido G.R.A."/>
            <person name="Almeida C.A."/>
            <person name="Ferrarezi J.A."/>
            <person name="Labate C.A."/>
        </authorList>
    </citation>
    <scope>NUCLEOTIDE SEQUENCE</scope>
    <source>
        <strain evidence="2">MF-1</strain>
    </source>
</reference>
<evidence type="ECO:0000313" key="2">
    <source>
        <dbReference type="EMBL" id="MBW0503429.1"/>
    </source>
</evidence>
<gene>
    <name evidence="2" type="ORF">O181_043144</name>
</gene>
<accession>A0A9Q3DHQ7</accession>
<organism evidence="2 3">
    <name type="scientific">Austropuccinia psidii MF-1</name>
    <dbReference type="NCBI Taxonomy" id="1389203"/>
    <lineage>
        <taxon>Eukaryota</taxon>
        <taxon>Fungi</taxon>
        <taxon>Dikarya</taxon>
        <taxon>Basidiomycota</taxon>
        <taxon>Pucciniomycotina</taxon>
        <taxon>Pucciniomycetes</taxon>
        <taxon>Pucciniales</taxon>
        <taxon>Sphaerophragmiaceae</taxon>
        <taxon>Austropuccinia</taxon>
    </lineage>
</organism>
<comment type="caution">
    <text evidence="2">The sequence shown here is derived from an EMBL/GenBank/DDBJ whole genome shotgun (WGS) entry which is preliminary data.</text>
</comment>
<evidence type="ECO:0000256" key="1">
    <source>
        <dbReference type="SAM" id="MobiDB-lite"/>
    </source>
</evidence>
<dbReference type="Proteomes" id="UP000765509">
    <property type="component" value="Unassembled WGS sequence"/>
</dbReference>
<name>A0A9Q3DHQ7_9BASI</name>
<proteinExistence type="predicted"/>
<evidence type="ECO:0000313" key="3">
    <source>
        <dbReference type="Proteomes" id="UP000765509"/>
    </source>
</evidence>
<feature type="region of interest" description="Disordered" evidence="1">
    <location>
        <begin position="102"/>
        <end position="136"/>
    </location>
</feature>
<dbReference type="EMBL" id="AVOT02017379">
    <property type="protein sequence ID" value="MBW0503429.1"/>
    <property type="molecule type" value="Genomic_DNA"/>
</dbReference>
<protein>
    <submittedName>
        <fullName evidence="2">Uncharacterized protein</fullName>
    </submittedName>
</protein>
<keyword evidence="3" id="KW-1185">Reference proteome</keyword>
<sequence length="147" mass="16472">MVEKQQEWQLLPRLCIGKIISYLQVKKLLGAEKTQDLLNGWKPISYKGKVQKIEAWFKNQSILSDYLKKGLAQNKDNSPVKNLKPSQAIIFLNKCQKGQAGLNEQSEGQAKGKAQVEQALPPELQSSKKGRDKNGKCVQYGKAFDGI</sequence>